<dbReference type="Gene3D" id="3.30.1410.10">
    <property type="entry name" value="GTP cyclohydrolase I feedback regulatory protein GFRP"/>
    <property type="match status" value="1"/>
</dbReference>
<dbReference type="Pfam" id="PF06399">
    <property type="entry name" value="GFRP"/>
    <property type="match status" value="1"/>
</dbReference>
<dbReference type="FunFam" id="3.30.1410.10:FF:000001">
    <property type="entry name" value="GTP cyclohydrolase 1 feedback regulatory protein"/>
    <property type="match status" value="1"/>
</dbReference>
<evidence type="ECO:0000256" key="4">
    <source>
        <dbReference type="ARBA" id="ARBA00020099"/>
    </source>
</evidence>
<evidence type="ECO:0000256" key="1">
    <source>
        <dbReference type="ARBA" id="ARBA00004126"/>
    </source>
</evidence>
<sequence>MPYALISTEIRLEFGPTIVGDADADPELMDYLGAKLLTFYGNNFQEYRTQDVPRVVLNKLALRGYRVEGMAGIGQTCIWTLFKPDEKDATDLANVENAKPSG</sequence>
<comment type="similarity">
    <text evidence="3">Belongs to the GFRP family.</text>
</comment>
<evidence type="ECO:0000256" key="2">
    <source>
        <dbReference type="ARBA" id="ARBA00004514"/>
    </source>
</evidence>
<name>A0A1W0XCX8_HYPEX</name>
<keyword evidence="7" id="KW-0539">Nucleus</keyword>
<comment type="caution">
    <text evidence="9">The sequence shown here is derived from an EMBL/GenBank/DDBJ whole genome shotgun (WGS) entry which is preliminary data.</text>
</comment>
<dbReference type="Proteomes" id="UP000192578">
    <property type="component" value="Unassembled WGS sequence"/>
</dbReference>
<evidence type="ECO:0000256" key="5">
    <source>
        <dbReference type="ARBA" id="ARBA00022490"/>
    </source>
</evidence>
<dbReference type="PANTHER" id="PTHR16852:SF2">
    <property type="entry name" value="GTP CYCLOHYDROLASE 1 FEEDBACK REGULATORY PROTEIN"/>
    <property type="match status" value="1"/>
</dbReference>
<dbReference type="InterPro" id="IPR036717">
    <property type="entry name" value="GFRP_sf"/>
</dbReference>
<dbReference type="InterPro" id="IPR009112">
    <property type="entry name" value="GTP_CycHdrlase_I_reg"/>
</dbReference>
<proteinExistence type="inferred from homology"/>
<comment type="subcellular location">
    <subcellularLocation>
        <location evidence="2">Cytoplasm</location>
        <location evidence="2">Cytosol</location>
    </subcellularLocation>
    <subcellularLocation>
        <location evidence="1">Nucleus membrane</location>
    </subcellularLocation>
</comment>
<dbReference type="GO" id="GO:0009890">
    <property type="term" value="P:negative regulation of biosynthetic process"/>
    <property type="evidence" value="ECO:0007669"/>
    <property type="project" value="InterPro"/>
</dbReference>
<dbReference type="GO" id="GO:0005829">
    <property type="term" value="C:cytosol"/>
    <property type="evidence" value="ECO:0007669"/>
    <property type="project" value="UniProtKB-SubCell"/>
</dbReference>
<evidence type="ECO:0000313" key="9">
    <source>
        <dbReference type="EMBL" id="OQV25141.1"/>
    </source>
</evidence>
<keyword evidence="10" id="KW-1185">Reference proteome</keyword>
<evidence type="ECO:0000313" key="10">
    <source>
        <dbReference type="Proteomes" id="UP000192578"/>
    </source>
</evidence>
<dbReference type="PANTHER" id="PTHR16852">
    <property type="entry name" value="GTP CYCLOHYDROLASE 1 FEEDBACK REGULATORY PROTEIN"/>
    <property type="match status" value="1"/>
</dbReference>
<evidence type="ECO:0000256" key="3">
    <source>
        <dbReference type="ARBA" id="ARBA00007605"/>
    </source>
</evidence>
<evidence type="ECO:0000256" key="7">
    <source>
        <dbReference type="ARBA" id="ARBA00023242"/>
    </source>
</evidence>
<dbReference type="AlphaFoldDB" id="A0A1W0XCX8"/>
<dbReference type="GO" id="GO:0044549">
    <property type="term" value="F:GTP cyclohydrolase binding"/>
    <property type="evidence" value="ECO:0007669"/>
    <property type="project" value="TreeGrafter"/>
</dbReference>
<reference evidence="10" key="1">
    <citation type="submission" date="2017-01" db="EMBL/GenBank/DDBJ databases">
        <title>Comparative genomics of anhydrobiosis in the tardigrade Hypsibius dujardini.</title>
        <authorList>
            <person name="Yoshida Y."/>
            <person name="Koutsovoulos G."/>
            <person name="Laetsch D."/>
            <person name="Stevens L."/>
            <person name="Kumar S."/>
            <person name="Horikawa D."/>
            <person name="Ishino K."/>
            <person name="Komine S."/>
            <person name="Tomita M."/>
            <person name="Blaxter M."/>
            <person name="Arakawa K."/>
        </authorList>
    </citation>
    <scope>NUCLEOTIDE SEQUENCE [LARGE SCALE GENOMIC DNA]</scope>
    <source>
        <strain evidence="10">Z151</strain>
    </source>
</reference>
<keyword evidence="5" id="KW-0963">Cytoplasm</keyword>
<protein>
    <recommendedName>
        <fullName evidence="4">GTP cyclohydrolase 1 feedback regulatory protein</fullName>
    </recommendedName>
    <alternativeName>
        <fullName evidence="8">GTP cyclohydrolase I feedback regulatory protein</fullName>
    </alternativeName>
</protein>
<gene>
    <name evidence="9" type="ORF">BV898_00831</name>
</gene>
<dbReference type="EMBL" id="MTYJ01000003">
    <property type="protein sequence ID" value="OQV25141.1"/>
    <property type="molecule type" value="Genomic_DNA"/>
</dbReference>
<evidence type="ECO:0000256" key="8">
    <source>
        <dbReference type="ARBA" id="ARBA00032599"/>
    </source>
</evidence>
<dbReference type="SUPFAM" id="SSF69761">
    <property type="entry name" value="GTP cyclohydrolase I feedback regulatory protein, GFRP"/>
    <property type="match status" value="1"/>
</dbReference>
<dbReference type="OrthoDB" id="64291at2759"/>
<keyword evidence="6" id="KW-0472">Membrane</keyword>
<organism evidence="9 10">
    <name type="scientific">Hypsibius exemplaris</name>
    <name type="common">Freshwater tardigrade</name>
    <dbReference type="NCBI Taxonomy" id="2072580"/>
    <lineage>
        <taxon>Eukaryota</taxon>
        <taxon>Metazoa</taxon>
        <taxon>Ecdysozoa</taxon>
        <taxon>Tardigrada</taxon>
        <taxon>Eutardigrada</taxon>
        <taxon>Parachela</taxon>
        <taxon>Hypsibioidea</taxon>
        <taxon>Hypsibiidae</taxon>
        <taxon>Hypsibius</taxon>
    </lineage>
</organism>
<dbReference type="GO" id="GO:0031965">
    <property type="term" value="C:nuclear membrane"/>
    <property type="evidence" value="ECO:0007669"/>
    <property type="project" value="UniProtKB-SubCell"/>
</dbReference>
<evidence type="ECO:0000256" key="6">
    <source>
        <dbReference type="ARBA" id="ARBA00023136"/>
    </source>
</evidence>
<accession>A0A1W0XCX8</accession>